<dbReference type="Pfam" id="PF00106">
    <property type="entry name" value="adh_short"/>
    <property type="match status" value="1"/>
</dbReference>
<dbReference type="STRING" id="1802620.A3D91_05000"/>
<protein>
    <recommendedName>
        <fullName evidence="5">SDR family oxidoreductase</fullName>
    </recommendedName>
</protein>
<evidence type="ECO:0008006" key="5">
    <source>
        <dbReference type="Google" id="ProtNLM"/>
    </source>
</evidence>
<evidence type="ECO:0000256" key="1">
    <source>
        <dbReference type="ARBA" id="ARBA00006484"/>
    </source>
</evidence>
<dbReference type="SUPFAM" id="SSF51735">
    <property type="entry name" value="NAD(P)-binding Rossmann-fold domains"/>
    <property type="match status" value="1"/>
</dbReference>
<dbReference type="GO" id="GO:0016616">
    <property type="term" value="F:oxidoreductase activity, acting on the CH-OH group of donors, NAD or NADP as acceptor"/>
    <property type="evidence" value="ECO:0007669"/>
    <property type="project" value="TreeGrafter"/>
</dbReference>
<dbReference type="InterPro" id="IPR002347">
    <property type="entry name" value="SDR_fam"/>
</dbReference>
<dbReference type="AlphaFoldDB" id="A0A1F4VA69"/>
<proteinExistence type="inferred from homology"/>
<dbReference type="InterPro" id="IPR020904">
    <property type="entry name" value="Sc_DH/Rdtase_CS"/>
</dbReference>
<dbReference type="EMBL" id="MEVD01000006">
    <property type="protein sequence ID" value="OGC54087.1"/>
    <property type="molecule type" value="Genomic_DNA"/>
</dbReference>
<evidence type="ECO:0000256" key="2">
    <source>
        <dbReference type="RuleBase" id="RU000363"/>
    </source>
</evidence>
<dbReference type="PRINTS" id="PR00081">
    <property type="entry name" value="GDHRDH"/>
</dbReference>
<dbReference type="InterPro" id="IPR036291">
    <property type="entry name" value="NAD(P)-bd_dom_sf"/>
</dbReference>
<accession>A0A1F4VA69</accession>
<dbReference type="PANTHER" id="PTHR42760">
    <property type="entry name" value="SHORT-CHAIN DEHYDROGENASES/REDUCTASES FAMILY MEMBER"/>
    <property type="match status" value="1"/>
</dbReference>
<name>A0A1F4VA69_UNCKA</name>
<dbReference type="PROSITE" id="PS00061">
    <property type="entry name" value="ADH_SHORT"/>
    <property type="match status" value="1"/>
</dbReference>
<gene>
    <name evidence="3" type="ORF">A3D91_05000</name>
</gene>
<organism evidence="3 4">
    <name type="scientific">candidate division WWE3 bacterium RIFCSPHIGHO2_02_FULL_38_14</name>
    <dbReference type="NCBI Taxonomy" id="1802620"/>
    <lineage>
        <taxon>Bacteria</taxon>
        <taxon>Katanobacteria</taxon>
    </lineage>
</organism>
<dbReference type="Proteomes" id="UP000178127">
    <property type="component" value="Unassembled WGS sequence"/>
</dbReference>
<evidence type="ECO:0000313" key="3">
    <source>
        <dbReference type="EMBL" id="OGC54087.1"/>
    </source>
</evidence>
<dbReference type="Gene3D" id="3.40.50.720">
    <property type="entry name" value="NAD(P)-binding Rossmann-like Domain"/>
    <property type="match status" value="1"/>
</dbReference>
<dbReference type="FunFam" id="3.40.50.720:FF:000084">
    <property type="entry name" value="Short-chain dehydrogenase reductase"/>
    <property type="match status" value="1"/>
</dbReference>
<comment type="similarity">
    <text evidence="1 2">Belongs to the short-chain dehydrogenases/reductases (SDR) family.</text>
</comment>
<sequence length="248" mass="27070">MYLKGKTALITGGGGGIGWGIAREFALEGARVIVSDINKNAGEDVLSEINKISKGHTFVKLDTREINKFQGILKKIGNIDILVNNAGLNTPYGVLDMTQNEWDIVFNTNLKGHFFLSQMVVQDFIAKKKKGVILFISSVHQDIVQGTPHYSSSKAAIKMLIKEMAVTLAPHNIRVVGIAPGGIHISERIDNPELALKEKTVLLGGRNGIPRDIGRAAVFLCSDFWSRHITGETLVVSGGQYLNPRLIQ</sequence>
<dbReference type="PRINTS" id="PR00080">
    <property type="entry name" value="SDRFAMILY"/>
</dbReference>
<evidence type="ECO:0000313" key="4">
    <source>
        <dbReference type="Proteomes" id="UP000178127"/>
    </source>
</evidence>
<comment type="caution">
    <text evidence="3">The sequence shown here is derived from an EMBL/GenBank/DDBJ whole genome shotgun (WGS) entry which is preliminary data.</text>
</comment>
<reference evidence="3 4" key="1">
    <citation type="journal article" date="2016" name="Nat. Commun.">
        <title>Thousands of microbial genomes shed light on interconnected biogeochemical processes in an aquifer system.</title>
        <authorList>
            <person name="Anantharaman K."/>
            <person name="Brown C.T."/>
            <person name="Hug L.A."/>
            <person name="Sharon I."/>
            <person name="Castelle C.J."/>
            <person name="Probst A.J."/>
            <person name="Thomas B.C."/>
            <person name="Singh A."/>
            <person name="Wilkins M.J."/>
            <person name="Karaoz U."/>
            <person name="Brodie E.L."/>
            <person name="Williams K.H."/>
            <person name="Hubbard S.S."/>
            <person name="Banfield J.F."/>
        </authorList>
    </citation>
    <scope>NUCLEOTIDE SEQUENCE [LARGE SCALE GENOMIC DNA]</scope>
</reference>